<dbReference type="EMBL" id="KY684083">
    <property type="protein sequence ID" value="ARF08897.1"/>
    <property type="molecule type" value="Genomic_DNA"/>
</dbReference>
<proteinExistence type="predicted"/>
<accession>A0A1V0SB04</accession>
<protein>
    <submittedName>
        <fullName evidence="1">Uncharacterized protein</fullName>
    </submittedName>
</protein>
<gene>
    <name evidence="1" type="ORF">Catovirus_1_947</name>
</gene>
<evidence type="ECO:0000313" key="1">
    <source>
        <dbReference type="EMBL" id="ARF08897.1"/>
    </source>
</evidence>
<organism evidence="1">
    <name type="scientific">Catovirus CTV1</name>
    <dbReference type="NCBI Taxonomy" id="1977631"/>
    <lineage>
        <taxon>Viruses</taxon>
        <taxon>Varidnaviria</taxon>
        <taxon>Bamfordvirae</taxon>
        <taxon>Nucleocytoviricota</taxon>
        <taxon>Megaviricetes</taxon>
        <taxon>Imitervirales</taxon>
        <taxon>Mimiviridae</taxon>
        <taxon>Klosneuvirinae</taxon>
        <taxon>Catovirus</taxon>
    </lineage>
</organism>
<name>A0A1V0SB04_9VIRU</name>
<reference evidence="1" key="1">
    <citation type="journal article" date="2017" name="Science">
        <title>Giant viruses with an expanded complement of translation system components.</title>
        <authorList>
            <person name="Schulz F."/>
            <person name="Yutin N."/>
            <person name="Ivanova N.N."/>
            <person name="Ortega D.R."/>
            <person name="Lee T.K."/>
            <person name="Vierheilig J."/>
            <person name="Daims H."/>
            <person name="Horn M."/>
            <person name="Wagner M."/>
            <person name="Jensen G.J."/>
            <person name="Kyrpides N.C."/>
            <person name="Koonin E.V."/>
            <person name="Woyke T."/>
        </authorList>
    </citation>
    <scope>NUCLEOTIDE SEQUENCE</scope>
    <source>
        <strain evidence="1">CTV1</strain>
    </source>
</reference>
<sequence>MCSFIYNVGKSIIDGIKDCLFLQTGKNDNKIFPQEKSKNEFSFKYDESEIFWCEWWTLYFYGGAGNKIFGMINYIYIKGLNEIGKCIIYPAICDGDNKYNSFDYHDIKDFVHNDNLIKISTNEINKLSDDKYTFEGCNKDNNIKWNLTIDKEKYSPLNVAQNLKLGIKSIVNLPITEKLSFSSVIPLGSITGNITLFGKTFEIKQCGEMEHLWGNVVLPTINWNLMFGSDTNHNLIYWLHTPMTSTQEEKGCIYLNLNNNVHLIRDYEIYEQKSNNEYPDVITIKCPINNLIITYNVLTLSASNDGNASENHVKITILSDNKIYELFGMAEYHRSKNKILIN</sequence>
<dbReference type="SUPFAM" id="SSF159245">
    <property type="entry name" value="AttH-like"/>
    <property type="match status" value="1"/>
</dbReference>